<evidence type="ECO:0000313" key="3">
    <source>
        <dbReference type="Proteomes" id="UP000558488"/>
    </source>
</evidence>
<feature type="region of interest" description="Disordered" evidence="1">
    <location>
        <begin position="28"/>
        <end position="110"/>
    </location>
</feature>
<reference evidence="2 3" key="1">
    <citation type="journal article" date="2020" name="Nature">
        <title>Six reference-quality genomes reveal evolution of bat adaptations.</title>
        <authorList>
            <person name="Jebb D."/>
            <person name="Huang Z."/>
            <person name="Pippel M."/>
            <person name="Hughes G.M."/>
            <person name="Lavrichenko K."/>
            <person name="Devanna P."/>
            <person name="Winkler S."/>
            <person name="Jermiin L.S."/>
            <person name="Skirmuntt E.C."/>
            <person name="Katzourakis A."/>
            <person name="Burkitt-Gray L."/>
            <person name="Ray D.A."/>
            <person name="Sullivan K.A.M."/>
            <person name="Roscito J.G."/>
            <person name="Kirilenko B.M."/>
            <person name="Davalos L.M."/>
            <person name="Corthals A.P."/>
            <person name="Power M.L."/>
            <person name="Jones G."/>
            <person name="Ransome R.D."/>
            <person name="Dechmann D.K.N."/>
            <person name="Locatelli A.G."/>
            <person name="Puechmaille S.J."/>
            <person name="Fedrigo O."/>
            <person name="Jarvis E.D."/>
            <person name="Hiller M."/>
            <person name="Vernes S.C."/>
            <person name="Myers E.W."/>
            <person name="Teeling E.C."/>
        </authorList>
    </citation>
    <scope>NUCLEOTIDE SEQUENCE [LARGE SCALE GENOMIC DNA]</scope>
    <source>
        <strain evidence="2">MPipKuh1</strain>
        <tissue evidence="2">Flight muscle</tissue>
    </source>
</reference>
<evidence type="ECO:0000313" key="2">
    <source>
        <dbReference type="EMBL" id="KAF6363103.1"/>
    </source>
</evidence>
<gene>
    <name evidence="2" type="ORF">mPipKuh1_010100</name>
</gene>
<feature type="compositionally biased region" description="Basic residues" evidence="1">
    <location>
        <begin position="78"/>
        <end position="92"/>
    </location>
</feature>
<organism evidence="2 3">
    <name type="scientific">Pipistrellus kuhlii</name>
    <name type="common">Kuhl's pipistrelle</name>
    <dbReference type="NCBI Taxonomy" id="59472"/>
    <lineage>
        <taxon>Eukaryota</taxon>
        <taxon>Metazoa</taxon>
        <taxon>Chordata</taxon>
        <taxon>Craniata</taxon>
        <taxon>Vertebrata</taxon>
        <taxon>Euteleostomi</taxon>
        <taxon>Mammalia</taxon>
        <taxon>Eutheria</taxon>
        <taxon>Laurasiatheria</taxon>
        <taxon>Chiroptera</taxon>
        <taxon>Yangochiroptera</taxon>
        <taxon>Vespertilionidae</taxon>
        <taxon>Pipistrellus</taxon>
    </lineage>
</organism>
<keyword evidence="3" id="KW-1185">Reference proteome</keyword>
<comment type="caution">
    <text evidence="2">The sequence shown here is derived from an EMBL/GenBank/DDBJ whole genome shotgun (WGS) entry which is preliminary data.</text>
</comment>
<sequence>MQDLPLGGQCTQLTNWCQMPQLMASEHSCNSTSLSHGHSLCMPLSNPERTRSGPASGLTGHKPTDTSWSWACQYRSRTGTRKPQRSSSKRSGARMSRSSMAPSPGSGSSLAACHFEHYYIPQGV</sequence>
<feature type="compositionally biased region" description="Low complexity" evidence="1">
    <location>
        <begin position="93"/>
        <end position="109"/>
    </location>
</feature>
<protein>
    <submittedName>
        <fullName evidence="2">Uncharacterized protein</fullName>
    </submittedName>
</protein>
<name>A0A7J7YM88_PIPKU</name>
<dbReference type="EMBL" id="JACAGB010000005">
    <property type="protein sequence ID" value="KAF6363103.1"/>
    <property type="molecule type" value="Genomic_DNA"/>
</dbReference>
<dbReference type="Proteomes" id="UP000558488">
    <property type="component" value="Unassembled WGS sequence"/>
</dbReference>
<dbReference type="AlphaFoldDB" id="A0A7J7YM88"/>
<accession>A0A7J7YM88</accession>
<proteinExistence type="predicted"/>
<evidence type="ECO:0000256" key="1">
    <source>
        <dbReference type="SAM" id="MobiDB-lite"/>
    </source>
</evidence>